<dbReference type="PANTHER" id="PTHR30267:SF2">
    <property type="entry name" value="PROTEIN PRKA"/>
    <property type="match status" value="1"/>
</dbReference>
<keyword evidence="2" id="KW-0808">Transferase</keyword>
<dbReference type="GO" id="GO:0004672">
    <property type="term" value="F:protein kinase activity"/>
    <property type="evidence" value="ECO:0007669"/>
    <property type="project" value="TreeGrafter"/>
</dbReference>
<accession>A0A5B8YG88</accession>
<dbReference type="EMBL" id="CP041186">
    <property type="protein sequence ID" value="QDG54586.1"/>
    <property type="molecule type" value="Genomic_DNA"/>
</dbReference>
<feature type="domain" description="PrkA AAA" evidence="1">
    <location>
        <begin position="26"/>
        <end position="470"/>
    </location>
</feature>
<dbReference type="PANTHER" id="PTHR30267">
    <property type="entry name" value="PROTEIN KINASE PRKA"/>
    <property type="match status" value="1"/>
</dbReference>
<accession>A0A4Y6Q1Y9</accession>
<dbReference type="InterPro" id="IPR013153">
    <property type="entry name" value="Prk_AAA"/>
</dbReference>
<evidence type="ECO:0000313" key="2">
    <source>
        <dbReference type="EMBL" id="QDG54586.1"/>
    </source>
</evidence>
<proteinExistence type="predicted"/>
<sequence>MNDGQKILSSLASKVREDYGRDQRIMSFAEFLDLFAEHPRRHARNAVQYLRDCYLHYGTEQKPAVWGDVTHYRMFDAPFDGGKDRLVGQERAQQRVFRLLDNFVRQGEVNKLVLLHGPNGSAKSTFVNMLMRAMESYSCTEEGALFRFNWVFPNKRLASGSSIGFEGFSARAVEETDLDSFAYLDEDQIDAKIPADMKDHPLMLLPTEQRRTLLKEFIPDAILPGYEQEDGERLRTRYSEAQDDDETEPPFVLSKYIYDGDLSHTSRQIFDALMTAYKGDIEKVFKHIQVERFFISRRYRVGAVVVEPQMRVDANLRQLTVDRSLSALPSSLQNQTMFEPFGDLVDANRGIVEYDDLLKRQPELNKYLLATSEKGTVSLENRILHLDQVLTATANEDYLDAFKQTPDYSSFKGRIELVRLPYLLDYNIEELVYDEQISSVDFIKHLAPHTTFVAALWATLTRLKRPDPDNYPNTVREIISGLTPLEKADLYSRGKVPEGIGAENARELKKVIPDMMSEGEGSSNYEGRYGASPREMKMILLNASQNDDFPCLSPLAVFKELRQLVKDPSVFPFLQMKSDGDYHRHDDFIDVVTDRYLDLIDSEIRSAMGLVEEKQYEDLFARYIEHVSQWLKGEKVYNRITGRSEEPDVELMNNVEEMLDIEEDIEDFRHSLISTIAAYSIDHPGEQIDYRKTFPNFFDALQRKFFEERQQQIRRIQESLLRYFEDEKKKMDADEIESVETTLDNLKNRYGYCDQCAREAVAFLLSNRYNE</sequence>
<organism evidence="2 3">
    <name type="scientific">Persicimonas caeni</name>
    <dbReference type="NCBI Taxonomy" id="2292766"/>
    <lineage>
        <taxon>Bacteria</taxon>
        <taxon>Deltaproteobacteria</taxon>
        <taxon>Bradymonadales</taxon>
        <taxon>Bradymonadaceae</taxon>
        <taxon>Persicimonas</taxon>
    </lineage>
</organism>
<keyword evidence="3" id="KW-1185">Reference proteome</keyword>
<dbReference type="AlphaFoldDB" id="A0A4Y6Q1Y9"/>
<reference evidence="2 3" key="1">
    <citation type="submission" date="2019-06" db="EMBL/GenBank/DDBJ databases">
        <title>Persicimonas caeni gen. nov., sp. nov., a predatory bacterium isolated from solar saltern.</title>
        <authorList>
            <person name="Wang S."/>
        </authorList>
    </citation>
    <scope>NUCLEOTIDE SEQUENCE [LARGE SCALE GENOMIC DNA]</scope>
    <source>
        <strain evidence="2 3">YN101</strain>
    </source>
</reference>
<dbReference type="OrthoDB" id="9761914at2"/>
<keyword evidence="2" id="KW-0418">Kinase</keyword>
<name>A0A4Y6Q1Y9_PERCE</name>
<dbReference type="InterPro" id="IPR010650">
    <property type="entry name" value="PrkA_C"/>
</dbReference>
<dbReference type="Pfam" id="PF08298">
    <property type="entry name" value="AAA_PrkA"/>
    <property type="match status" value="1"/>
</dbReference>
<evidence type="ECO:0000259" key="1">
    <source>
        <dbReference type="SMART" id="SM00763"/>
    </source>
</evidence>
<dbReference type="SUPFAM" id="SSF52540">
    <property type="entry name" value="P-loop containing nucleoside triphosphate hydrolases"/>
    <property type="match status" value="2"/>
</dbReference>
<dbReference type="Proteomes" id="UP000315995">
    <property type="component" value="Chromosome"/>
</dbReference>
<protein>
    <submittedName>
        <fullName evidence="2">Serine protein kinase PrkA</fullName>
    </submittedName>
</protein>
<dbReference type="InterPro" id="IPR027417">
    <property type="entry name" value="P-loop_NTPase"/>
</dbReference>
<dbReference type="Gene3D" id="3.40.50.300">
    <property type="entry name" value="P-loop containing nucleotide triphosphate hydrolases"/>
    <property type="match status" value="1"/>
</dbReference>
<dbReference type="SMART" id="SM00763">
    <property type="entry name" value="AAA_PrkA"/>
    <property type="match status" value="1"/>
</dbReference>
<gene>
    <name evidence="2" type="ORF">FIV42_28725</name>
</gene>
<evidence type="ECO:0000313" key="3">
    <source>
        <dbReference type="Proteomes" id="UP000315995"/>
    </source>
</evidence>
<dbReference type="RefSeq" id="WP_141201030.1">
    <property type="nucleotide sequence ID" value="NZ_CP041186.1"/>
</dbReference>
<dbReference type="Pfam" id="PF06798">
    <property type="entry name" value="PrkA"/>
    <property type="match status" value="1"/>
</dbReference>